<evidence type="ECO:0000313" key="1">
    <source>
        <dbReference type="EMBL" id="GAG86437.1"/>
    </source>
</evidence>
<reference evidence="1" key="1">
    <citation type="journal article" date="2014" name="Front. Microbiol.">
        <title>High frequency of phylogenetically diverse reductive dehalogenase-homologous genes in deep subseafloor sedimentary metagenomes.</title>
        <authorList>
            <person name="Kawai M."/>
            <person name="Futagami T."/>
            <person name="Toyoda A."/>
            <person name="Takaki Y."/>
            <person name="Nishi S."/>
            <person name="Hori S."/>
            <person name="Arai W."/>
            <person name="Tsubouchi T."/>
            <person name="Morono Y."/>
            <person name="Uchiyama I."/>
            <person name="Ito T."/>
            <person name="Fujiyama A."/>
            <person name="Inagaki F."/>
            <person name="Takami H."/>
        </authorList>
    </citation>
    <scope>NUCLEOTIDE SEQUENCE</scope>
    <source>
        <strain evidence="1">Expedition CK06-06</strain>
    </source>
</reference>
<dbReference type="EMBL" id="BART01016807">
    <property type="protein sequence ID" value="GAG86437.1"/>
    <property type="molecule type" value="Genomic_DNA"/>
</dbReference>
<proteinExistence type="predicted"/>
<organism evidence="1">
    <name type="scientific">marine sediment metagenome</name>
    <dbReference type="NCBI Taxonomy" id="412755"/>
    <lineage>
        <taxon>unclassified sequences</taxon>
        <taxon>metagenomes</taxon>
        <taxon>ecological metagenomes</taxon>
    </lineage>
</organism>
<sequence>EPLTKMRMGPIDQKTLEKALMRIQSFRKQLNNSLADKMLDGTLYELGVHFLQRAMPFSYCFDLDFIVIGFENHEPVIRAVVEIKKEKRNLSNNQKTVYLQIAKTLALLRVSFFPLLSPFSLLC</sequence>
<accession>X1BZ94</accession>
<name>X1BZ94_9ZZZZ</name>
<dbReference type="AlphaFoldDB" id="X1BZ94"/>
<comment type="caution">
    <text evidence="1">The sequence shown here is derived from an EMBL/GenBank/DDBJ whole genome shotgun (WGS) entry which is preliminary data.</text>
</comment>
<gene>
    <name evidence="1" type="ORF">S01H4_32207</name>
</gene>
<feature type="non-terminal residue" evidence="1">
    <location>
        <position position="1"/>
    </location>
</feature>
<protein>
    <submittedName>
        <fullName evidence="1">Uncharacterized protein</fullName>
    </submittedName>
</protein>